<feature type="domain" description="Reverse transcriptase RNase H-like" evidence="8">
    <location>
        <begin position="112"/>
        <end position="192"/>
    </location>
</feature>
<comment type="caution">
    <text evidence="9">The sequence shown here is derived from an EMBL/GenBank/DDBJ whole genome shotgun (WGS) entry which is preliminary data.</text>
</comment>
<keyword evidence="5" id="KW-0378">Hydrolase</keyword>
<keyword evidence="4" id="KW-0255">Endonuclease</keyword>
<evidence type="ECO:0000313" key="10">
    <source>
        <dbReference type="Proteomes" id="UP001152622"/>
    </source>
</evidence>
<dbReference type="GO" id="GO:0003964">
    <property type="term" value="F:RNA-directed DNA polymerase activity"/>
    <property type="evidence" value="ECO:0007669"/>
    <property type="project" value="UniProtKB-KW"/>
</dbReference>
<accession>A0A9Q1E7C7</accession>
<evidence type="ECO:0000256" key="1">
    <source>
        <dbReference type="ARBA" id="ARBA00022679"/>
    </source>
</evidence>
<keyword evidence="1" id="KW-0808">Transferase</keyword>
<keyword evidence="2" id="KW-0548">Nucleotidyltransferase</keyword>
<evidence type="ECO:0000256" key="6">
    <source>
        <dbReference type="ARBA" id="ARBA00022918"/>
    </source>
</evidence>
<dbReference type="OrthoDB" id="8930638at2759"/>
<feature type="region of interest" description="Disordered" evidence="7">
    <location>
        <begin position="203"/>
        <end position="224"/>
    </location>
</feature>
<dbReference type="InterPro" id="IPR041373">
    <property type="entry name" value="RT_RNaseH"/>
</dbReference>
<dbReference type="Gene3D" id="3.10.20.370">
    <property type="match status" value="1"/>
</dbReference>
<keyword evidence="10" id="KW-1185">Reference proteome</keyword>
<proteinExistence type="predicted"/>
<evidence type="ECO:0000256" key="2">
    <source>
        <dbReference type="ARBA" id="ARBA00022695"/>
    </source>
</evidence>
<evidence type="ECO:0000313" key="9">
    <source>
        <dbReference type="EMBL" id="KAJ8333546.1"/>
    </source>
</evidence>
<protein>
    <recommendedName>
        <fullName evidence="8">Reverse transcriptase RNase H-like domain-containing protein</fullName>
    </recommendedName>
</protein>
<sequence>MLLDSLMESRGANAAASLHRPEAELPALEEDAAASLLEGVVSEEWPRLGASPKTCSTPWIKVPIGGRCGRRTSLPVPKELRLTNTFEVLNGLPQPLEEAQAHNSSHPSIAHVQGGEERVLAYGSRRLSATEQNYCTTRRELLAAVEFTSHFRQYLLGRSFTIRTDHSSLRWLTRMREPEGQLARWLEKLAEYEFQVIHRPGRHHQNTDALSRRPCRKSMYGARA</sequence>
<evidence type="ECO:0000256" key="4">
    <source>
        <dbReference type="ARBA" id="ARBA00022759"/>
    </source>
</evidence>
<dbReference type="PANTHER" id="PTHR34072">
    <property type="entry name" value="ENZYMATIC POLYPROTEIN-RELATED"/>
    <property type="match status" value="1"/>
</dbReference>
<evidence type="ECO:0000259" key="8">
    <source>
        <dbReference type="Pfam" id="PF17917"/>
    </source>
</evidence>
<dbReference type="AlphaFoldDB" id="A0A9Q1E7C7"/>
<dbReference type="GO" id="GO:0016787">
    <property type="term" value="F:hydrolase activity"/>
    <property type="evidence" value="ECO:0007669"/>
    <property type="project" value="UniProtKB-KW"/>
</dbReference>
<dbReference type="Pfam" id="PF17917">
    <property type="entry name" value="RT_RNaseH"/>
    <property type="match status" value="1"/>
</dbReference>
<dbReference type="Proteomes" id="UP001152622">
    <property type="component" value="Chromosome 23"/>
</dbReference>
<keyword evidence="3" id="KW-0540">Nuclease</keyword>
<gene>
    <name evidence="9" type="ORF">SKAU_G00415540</name>
</gene>
<dbReference type="EMBL" id="JAINUF010000023">
    <property type="protein sequence ID" value="KAJ8333546.1"/>
    <property type="molecule type" value="Genomic_DNA"/>
</dbReference>
<dbReference type="GO" id="GO:0004519">
    <property type="term" value="F:endonuclease activity"/>
    <property type="evidence" value="ECO:0007669"/>
    <property type="project" value="UniProtKB-KW"/>
</dbReference>
<reference evidence="9" key="1">
    <citation type="journal article" date="2023" name="Science">
        <title>Genome structures resolve the early diversification of teleost fishes.</title>
        <authorList>
            <person name="Parey E."/>
            <person name="Louis A."/>
            <person name="Montfort J."/>
            <person name="Bouchez O."/>
            <person name="Roques C."/>
            <person name="Iampietro C."/>
            <person name="Lluch J."/>
            <person name="Castinel A."/>
            <person name="Donnadieu C."/>
            <person name="Desvignes T."/>
            <person name="Floi Bucao C."/>
            <person name="Jouanno E."/>
            <person name="Wen M."/>
            <person name="Mejri S."/>
            <person name="Dirks R."/>
            <person name="Jansen H."/>
            <person name="Henkel C."/>
            <person name="Chen W.J."/>
            <person name="Zahm M."/>
            <person name="Cabau C."/>
            <person name="Klopp C."/>
            <person name="Thompson A.W."/>
            <person name="Robinson-Rechavi M."/>
            <person name="Braasch I."/>
            <person name="Lecointre G."/>
            <person name="Bobe J."/>
            <person name="Postlethwait J.H."/>
            <person name="Berthelot C."/>
            <person name="Roest Crollius H."/>
            <person name="Guiguen Y."/>
        </authorList>
    </citation>
    <scope>NUCLEOTIDE SEQUENCE</scope>
    <source>
        <strain evidence="9">WJC10195</strain>
    </source>
</reference>
<keyword evidence="6" id="KW-0695">RNA-directed DNA polymerase</keyword>
<evidence type="ECO:0000256" key="7">
    <source>
        <dbReference type="SAM" id="MobiDB-lite"/>
    </source>
</evidence>
<evidence type="ECO:0000256" key="3">
    <source>
        <dbReference type="ARBA" id="ARBA00022722"/>
    </source>
</evidence>
<organism evidence="9 10">
    <name type="scientific">Synaphobranchus kaupii</name>
    <name type="common">Kaup's arrowtooth eel</name>
    <dbReference type="NCBI Taxonomy" id="118154"/>
    <lineage>
        <taxon>Eukaryota</taxon>
        <taxon>Metazoa</taxon>
        <taxon>Chordata</taxon>
        <taxon>Craniata</taxon>
        <taxon>Vertebrata</taxon>
        <taxon>Euteleostomi</taxon>
        <taxon>Actinopterygii</taxon>
        <taxon>Neopterygii</taxon>
        <taxon>Teleostei</taxon>
        <taxon>Anguilliformes</taxon>
        <taxon>Synaphobranchidae</taxon>
        <taxon>Synaphobranchus</taxon>
    </lineage>
</organism>
<dbReference type="InterPro" id="IPR043502">
    <property type="entry name" value="DNA/RNA_pol_sf"/>
</dbReference>
<dbReference type="SUPFAM" id="SSF56672">
    <property type="entry name" value="DNA/RNA polymerases"/>
    <property type="match status" value="1"/>
</dbReference>
<evidence type="ECO:0000256" key="5">
    <source>
        <dbReference type="ARBA" id="ARBA00022801"/>
    </source>
</evidence>
<dbReference type="PANTHER" id="PTHR34072:SF49">
    <property type="entry name" value="RIBONUCLEASE H"/>
    <property type="match status" value="1"/>
</dbReference>
<name>A0A9Q1E7C7_SYNKA</name>
<dbReference type="CDD" id="cd09274">
    <property type="entry name" value="RNase_HI_RT_Ty3"/>
    <property type="match status" value="1"/>
</dbReference>